<gene>
    <name evidence="4" type="primary">ycgQ</name>
    <name evidence="4" type="ORF">Afil01_41980</name>
</gene>
<dbReference type="AlphaFoldDB" id="A0A9W6SRG0"/>
<proteinExistence type="predicted"/>
<dbReference type="Pfam" id="PF09323">
    <property type="entry name" value="DUF1980"/>
    <property type="match status" value="1"/>
</dbReference>
<organism evidence="4 5">
    <name type="scientific">Actinorhabdospora filicis</name>
    <dbReference type="NCBI Taxonomy" id="1785913"/>
    <lineage>
        <taxon>Bacteria</taxon>
        <taxon>Bacillati</taxon>
        <taxon>Actinomycetota</taxon>
        <taxon>Actinomycetes</taxon>
        <taxon>Micromonosporales</taxon>
        <taxon>Micromonosporaceae</taxon>
        <taxon>Actinorhabdospora</taxon>
    </lineage>
</organism>
<dbReference type="InterPro" id="IPR048493">
    <property type="entry name" value="DUF1980_N"/>
</dbReference>
<feature type="transmembrane region" description="Helical" evidence="1">
    <location>
        <begin position="75"/>
        <end position="97"/>
    </location>
</feature>
<dbReference type="NCBIfam" id="TIGR03943">
    <property type="entry name" value="TIGR03943 family putative permease subunit"/>
    <property type="match status" value="1"/>
</dbReference>
<protein>
    <submittedName>
        <fullName evidence="4">Membrane protein</fullName>
    </submittedName>
</protein>
<keyword evidence="5" id="KW-1185">Reference proteome</keyword>
<evidence type="ECO:0000259" key="2">
    <source>
        <dbReference type="Pfam" id="PF09323"/>
    </source>
</evidence>
<keyword evidence="1" id="KW-0472">Membrane</keyword>
<evidence type="ECO:0000313" key="4">
    <source>
        <dbReference type="EMBL" id="GLZ79391.1"/>
    </source>
</evidence>
<accession>A0A9W6SRG0</accession>
<dbReference type="Proteomes" id="UP001165079">
    <property type="component" value="Unassembled WGS sequence"/>
</dbReference>
<dbReference type="PANTHER" id="PTHR40047">
    <property type="entry name" value="UPF0703 PROTEIN YCGQ"/>
    <property type="match status" value="1"/>
</dbReference>
<keyword evidence="1" id="KW-0812">Transmembrane</keyword>
<dbReference type="InterPro" id="IPR015402">
    <property type="entry name" value="DUF1980"/>
</dbReference>
<reference evidence="4" key="1">
    <citation type="submission" date="2023-03" db="EMBL/GenBank/DDBJ databases">
        <title>Actinorhabdospora filicis NBRC 111898.</title>
        <authorList>
            <person name="Ichikawa N."/>
            <person name="Sato H."/>
            <person name="Tonouchi N."/>
        </authorList>
    </citation>
    <scope>NUCLEOTIDE SEQUENCE</scope>
    <source>
        <strain evidence="4">NBRC 111898</strain>
    </source>
</reference>
<sequence>MRRATQAVVLLLLGGALLRVGLTDAYLTYVKAGFRPILLAAAVVLLAVAAATVYYEVRERRAACDHGHTHEPRVAWLLVLPVAGLLLVAPTALGAYAATESGTALGAWENMSDYPPLPEGDPAELAVLDYASRAIFDEGRSIGDRRVTLTGFITHGANGEVYLARMILSCCASDARPIKVGLEGAGEWADDTWVRVVGRYSATQTRDAVNNERIPYLAVEGVEGVERPERTYE</sequence>
<dbReference type="InterPro" id="IPR048447">
    <property type="entry name" value="DUF1980_C"/>
</dbReference>
<dbReference type="Pfam" id="PF21537">
    <property type="entry name" value="DUF1980_C"/>
    <property type="match status" value="1"/>
</dbReference>
<feature type="domain" description="DUF1980" evidence="2">
    <location>
        <begin position="6"/>
        <end position="91"/>
    </location>
</feature>
<dbReference type="InterPro" id="IPR052955">
    <property type="entry name" value="UPF0703_membrane_permease"/>
</dbReference>
<evidence type="ECO:0000259" key="3">
    <source>
        <dbReference type="Pfam" id="PF21537"/>
    </source>
</evidence>
<dbReference type="RefSeq" id="WP_285664547.1">
    <property type="nucleotide sequence ID" value="NZ_BSTX01000003.1"/>
</dbReference>
<feature type="transmembrane region" description="Helical" evidence="1">
    <location>
        <begin position="33"/>
        <end position="55"/>
    </location>
</feature>
<feature type="domain" description="DUF1980" evidence="3">
    <location>
        <begin position="144"/>
        <end position="232"/>
    </location>
</feature>
<evidence type="ECO:0000256" key="1">
    <source>
        <dbReference type="SAM" id="Phobius"/>
    </source>
</evidence>
<comment type="caution">
    <text evidence="4">The sequence shown here is derived from an EMBL/GenBank/DDBJ whole genome shotgun (WGS) entry which is preliminary data.</text>
</comment>
<dbReference type="PANTHER" id="PTHR40047:SF1">
    <property type="entry name" value="UPF0703 PROTEIN YCGQ"/>
    <property type="match status" value="1"/>
</dbReference>
<evidence type="ECO:0000313" key="5">
    <source>
        <dbReference type="Proteomes" id="UP001165079"/>
    </source>
</evidence>
<name>A0A9W6SRG0_9ACTN</name>
<dbReference type="EMBL" id="BSTX01000003">
    <property type="protein sequence ID" value="GLZ79391.1"/>
    <property type="molecule type" value="Genomic_DNA"/>
</dbReference>
<keyword evidence="1" id="KW-1133">Transmembrane helix</keyword>